<evidence type="ECO:0000256" key="1">
    <source>
        <dbReference type="ARBA" id="ARBA00012493"/>
    </source>
</evidence>
<dbReference type="InterPro" id="IPR043128">
    <property type="entry name" value="Rev_trsase/Diguanyl_cyclase"/>
</dbReference>
<feature type="region of interest" description="Disordered" evidence="8">
    <location>
        <begin position="177"/>
        <end position="207"/>
    </location>
</feature>
<feature type="compositionally biased region" description="Polar residues" evidence="8">
    <location>
        <begin position="198"/>
        <end position="207"/>
    </location>
</feature>
<dbReference type="InterPro" id="IPR021109">
    <property type="entry name" value="Peptidase_aspartic_dom_sf"/>
</dbReference>
<feature type="domain" description="Peptidase A2" evidence="9">
    <location>
        <begin position="302"/>
        <end position="380"/>
    </location>
</feature>
<dbReference type="PANTHER" id="PTHR37984:SF14">
    <property type="entry name" value="RIBONUCLEASE H"/>
    <property type="match status" value="1"/>
</dbReference>
<dbReference type="FunFam" id="3.30.70.270:FF:000026">
    <property type="entry name" value="Transposon Ty3-G Gag-Pol polyprotein"/>
    <property type="match status" value="1"/>
</dbReference>
<dbReference type="InterPro" id="IPR050951">
    <property type="entry name" value="Retrovirus_Pol_polyprotein"/>
</dbReference>
<dbReference type="FunFam" id="1.10.340.70:FF:000003">
    <property type="entry name" value="Protein CBG25708"/>
    <property type="match status" value="1"/>
</dbReference>
<dbReference type="Gene3D" id="3.30.70.270">
    <property type="match status" value="2"/>
</dbReference>
<keyword evidence="7" id="KW-0695">RNA-directed DNA polymerase</keyword>
<evidence type="ECO:0000256" key="2">
    <source>
        <dbReference type="ARBA" id="ARBA00022679"/>
    </source>
</evidence>
<feature type="domain" description="Integrase catalytic" evidence="11">
    <location>
        <begin position="1012"/>
        <end position="1166"/>
    </location>
</feature>
<dbReference type="InterPro" id="IPR000477">
    <property type="entry name" value="RT_dom"/>
</dbReference>
<keyword evidence="3" id="KW-0548">Nucleotidyltransferase</keyword>
<dbReference type="PROSITE" id="PS50175">
    <property type="entry name" value="ASP_PROT_RETROV"/>
    <property type="match status" value="1"/>
</dbReference>
<dbReference type="Pfam" id="PF17921">
    <property type="entry name" value="Integrase_H2C2"/>
    <property type="match status" value="1"/>
</dbReference>
<feature type="compositionally biased region" description="Basic residues" evidence="8">
    <location>
        <begin position="1302"/>
        <end position="1315"/>
    </location>
</feature>
<dbReference type="SUPFAM" id="SSF50630">
    <property type="entry name" value="Acid proteases"/>
    <property type="match status" value="1"/>
</dbReference>
<dbReference type="SUPFAM" id="SSF53098">
    <property type="entry name" value="Ribonuclease H-like"/>
    <property type="match status" value="1"/>
</dbReference>
<gene>
    <name evidence="13" type="primary">LOC111109067</name>
</gene>
<evidence type="ECO:0000256" key="4">
    <source>
        <dbReference type="ARBA" id="ARBA00022722"/>
    </source>
</evidence>
<dbReference type="GO" id="GO:0004519">
    <property type="term" value="F:endonuclease activity"/>
    <property type="evidence" value="ECO:0007669"/>
    <property type="project" value="UniProtKB-KW"/>
</dbReference>
<keyword evidence="4" id="KW-0540">Nuclease</keyword>
<dbReference type="CDD" id="cd01647">
    <property type="entry name" value="RT_LTR"/>
    <property type="match status" value="1"/>
</dbReference>
<sequence length="1315" mass="148660">MPHIGKLEQFDNSVESWESYEERLQAFFLANDIDADHKVPSLISLIGPKTYTLLKNLISPAKATDKGINDLLKALRDHLSPKPSVIAERFRFHKRDQRPGESVLSYVAELRNLATHCQFDASLNDTLRDRLVVGLCNDTIQKRLLSETDLGLEKAINLSVAMETAARDAAEVQGVRSETVHKISTRPKRTFSRKPSVKPTNNQPSARQPTCYRCEGDHPATQCRHVNTVCSFCKRIGHIERACMKKKREKNKGRNTAIHYADESPYSEGNGEPLLHVTSTFHLKSKHEPPITVHPVIEGKVVKMEVDTGTAVSVISKSDYYANFKSIPLEASSETQRAYSGDMIQPLGKMKVNVKLNSETANLDLLVVPHDGPALFGRDWHGKLRLNWQEVKTLRSTTCNSTSLNDLLETHKELFSPGVGKLKHIKGSVTVNSDAKTVFLKARTVPYSLRTKVEQELEKLQNDGIIEPISHSNWATPIVPAIKKNGNVRLCGDYKVTVNPVMCVDQYPLPKIEDIFATLAGGKKFSKLDLTQAYHHMELDEATQNLLVINTHKGLFKYKRLPYGIASAPALWQRAIEQVLQNIPSTQVIIDDIIVTGRNDTEHLHNLKLVMDCLLSYGLHVNLDKCEFFQEKVSYVGHEIDSEGLHKSPEKIKAVKEAKRPENVSELRSFLGLVNYYHRFIDNLSSVAGPLHELLNKDTKWNWNSKREKSFQSIKDLICSDKVLCHYDAQLPLKLATDASPYGIGCVLSHVFPNRSERPIAFASRTLNQAEKAYSQIDKEALALYWGVRKFNTYLYGHKFTMVTDHKPLLSIFSPKKSLPVMTAARLQRYAVFLSGYQYDIEFRGTKAHGNADALSRAPLPSAHQPQDDDDPIDLFYSAQFDDLPVTCEQIRRETQRDPVLSHILDCVTRGYLPQECNNSDKLKPYYHRKDELNVYQGCLTWGNRVIIPDILREKVMTELHSGHIGIVRMKAVARSYVWWPKIDEAIEEVCKACYGCRRVQNAPSAAPVHPWNFPPKAWHRLHIDFAGPFHHAMFLIVVDAYSKWPEIFEMRSTTSTATINTLNTLFARQGIPAELVSDNGPQFRSEEFRQFMESNAIRHITSSPFHPRTNGQAERFVQSFKKAIKSASGDSACINKKLNSFLCKYRITPQGTTNESPSILMYGRNIRTRLDIMKPDLTTTVMNRQYSTKAKHCGSVVREFSSGDAVNTRDYRANSEKWANGRIHSQTGPLSYKVDVGGTLWRRHVDQIVRTSENQPSHPTGTVTSDVPVTYDIPLVPSSRVSDTVSEAKSPVPSVTEPRRNPPRNRKKPDRLNL</sequence>
<keyword evidence="5" id="KW-0255">Endonuclease</keyword>
<evidence type="ECO:0000256" key="5">
    <source>
        <dbReference type="ARBA" id="ARBA00022759"/>
    </source>
</evidence>
<evidence type="ECO:0000259" key="11">
    <source>
        <dbReference type="PROSITE" id="PS50994"/>
    </source>
</evidence>
<dbReference type="OrthoDB" id="6239317at2759"/>
<evidence type="ECO:0000256" key="6">
    <source>
        <dbReference type="ARBA" id="ARBA00022801"/>
    </source>
</evidence>
<dbReference type="InterPro" id="IPR043502">
    <property type="entry name" value="DNA/RNA_pol_sf"/>
</dbReference>
<feature type="compositionally biased region" description="Basic residues" evidence="8">
    <location>
        <begin position="183"/>
        <end position="196"/>
    </location>
</feature>
<evidence type="ECO:0000256" key="8">
    <source>
        <dbReference type="SAM" id="MobiDB-lite"/>
    </source>
</evidence>
<evidence type="ECO:0000256" key="3">
    <source>
        <dbReference type="ARBA" id="ARBA00022695"/>
    </source>
</evidence>
<dbReference type="InterPro" id="IPR041373">
    <property type="entry name" value="RT_RNaseH"/>
</dbReference>
<dbReference type="PANTHER" id="PTHR37984">
    <property type="entry name" value="PROTEIN CBG26694"/>
    <property type="match status" value="1"/>
</dbReference>
<dbReference type="Gene3D" id="4.10.60.10">
    <property type="entry name" value="Zinc finger, CCHC-type"/>
    <property type="match status" value="1"/>
</dbReference>
<evidence type="ECO:0000313" key="13">
    <source>
        <dbReference type="RefSeq" id="XP_022300864.1"/>
    </source>
</evidence>
<dbReference type="InterPro" id="IPR001995">
    <property type="entry name" value="Peptidase_A2_cat"/>
</dbReference>
<dbReference type="Gene3D" id="2.40.70.10">
    <property type="entry name" value="Acid Proteases"/>
    <property type="match status" value="1"/>
</dbReference>
<protein>
    <recommendedName>
        <fullName evidence="1">RNA-directed DNA polymerase</fullName>
        <ecNumber evidence="1">2.7.7.49</ecNumber>
    </recommendedName>
</protein>
<dbReference type="InterPro" id="IPR036397">
    <property type="entry name" value="RNaseH_sf"/>
</dbReference>
<dbReference type="GO" id="GO:0015074">
    <property type="term" value="P:DNA integration"/>
    <property type="evidence" value="ECO:0007669"/>
    <property type="project" value="InterPro"/>
</dbReference>
<evidence type="ECO:0000259" key="9">
    <source>
        <dbReference type="PROSITE" id="PS50175"/>
    </source>
</evidence>
<dbReference type="FunFam" id="3.30.420.10:FF:000063">
    <property type="entry name" value="Retrovirus-related Pol polyprotein from transposon 297-like Protein"/>
    <property type="match status" value="1"/>
</dbReference>
<dbReference type="InterPro" id="IPR012337">
    <property type="entry name" value="RNaseH-like_sf"/>
</dbReference>
<reference evidence="13" key="1">
    <citation type="submission" date="2025-08" db="UniProtKB">
        <authorList>
            <consortium name="RefSeq"/>
        </authorList>
    </citation>
    <scope>IDENTIFICATION</scope>
    <source>
        <tissue evidence="13">Whole sample</tissue>
    </source>
</reference>
<dbReference type="PROSITE" id="PS50994">
    <property type="entry name" value="INTEGRASE"/>
    <property type="match status" value="1"/>
</dbReference>
<accession>A0A8B8BDL0</accession>
<dbReference type="Gene3D" id="1.10.340.70">
    <property type="match status" value="1"/>
</dbReference>
<dbReference type="Pfam" id="PF00665">
    <property type="entry name" value="rve"/>
    <property type="match status" value="1"/>
</dbReference>
<dbReference type="EC" id="2.7.7.49" evidence="1"/>
<dbReference type="GO" id="GO:0004190">
    <property type="term" value="F:aspartic-type endopeptidase activity"/>
    <property type="evidence" value="ECO:0007669"/>
    <property type="project" value="InterPro"/>
</dbReference>
<dbReference type="Pfam" id="PF17917">
    <property type="entry name" value="RT_RNaseH"/>
    <property type="match status" value="1"/>
</dbReference>
<dbReference type="SUPFAM" id="SSF56672">
    <property type="entry name" value="DNA/RNA polymerases"/>
    <property type="match status" value="1"/>
</dbReference>
<dbReference type="GeneID" id="111109067"/>
<dbReference type="InterPro" id="IPR041588">
    <property type="entry name" value="Integrase_H2C2"/>
</dbReference>
<dbReference type="Pfam" id="PF00078">
    <property type="entry name" value="RVT_1"/>
    <property type="match status" value="1"/>
</dbReference>
<dbReference type="GO" id="GO:0003964">
    <property type="term" value="F:RNA-directed DNA polymerase activity"/>
    <property type="evidence" value="ECO:0007669"/>
    <property type="project" value="UniProtKB-KW"/>
</dbReference>
<keyword evidence="2" id="KW-0808">Transferase</keyword>
<organism evidence="12 13">
    <name type="scientific">Crassostrea virginica</name>
    <name type="common">Eastern oyster</name>
    <dbReference type="NCBI Taxonomy" id="6565"/>
    <lineage>
        <taxon>Eukaryota</taxon>
        <taxon>Metazoa</taxon>
        <taxon>Spiralia</taxon>
        <taxon>Lophotrochozoa</taxon>
        <taxon>Mollusca</taxon>
        <taxon>Bivalvia</taxon>
        <taxon>Autobranchia</taxon>
        <taxon>Pteriomorphia</taxon>
        <taxon>Ostreida</taxon>
        <taxon>Ostreoidea</taxon>
        <taxon>Ostreidae</taxon>
        <taxon>Crassostrea</taxon>
    </lineage>
</organism>
<evidence type="ECO:0000313" key="12">
    <source>
        <dbReference type="Proteomes" id="UP000694844"/>
    </source>
</evidence>
<dbReference type="KEGG" id="cvn:111109067"/>
<dbReference type="GO" id="GO:0006508">
    <property type="term" value="P:proteolysis"/>
    <property type="evidence" value="ECO:0007669"/>
    <property type="project" value="InterPro"/>
</dbReference>
<evidence type="ECO:0000259" key="10">
    <source>
        <dbReference type="PROSITE" id="PS50878"/>
    </source>
</evidence>
<evidence type="ECO:0000256" key="7">
    <source>
        <dbReference type="ARBA" id="ARBA00022918"/>
    </source>
</evidence>
<dbReference type="RefSeq" id="XP_022300864.1">
    <property type="nucleotide sequence ID" value="XM_022445156.1"/>
</dbReference>
<feature type="domain" description="Reverse transcriptase" evidence="10">
    <location>
        <begin position="463"/>
        <end position="640"/>
    </location>
</feature>
<dbReference type="Gene3D" id="3.10.10.10">
    <property type="entry name" value="HIV Type 1 Reverse Transcriptase, subunit A, domain 1"/>
    <property type="match status" value="1"/>
</dbReference>
<dbReference type="CDD" id="cd09274">
    <property type="entry name" value="RNase_HI_RT_Ty3"/>
    <property type="match status" value="1"/>
</dbReference>
<dbReference type="PROSITE" id="PS50878">
    <property type="entry name" value="RT_POL"/>
    <property type="match status" value="1"/>
</dbReference>
<dbReference type="InterPro" id="IPR001584">
    <property type="entry name" value="Integrase_cat-core"/>
</dbReference>
<keyword evidence="6" id="KW-0378">Hydrolase</keyword>
<dbReference type="Proteomes" id="UP000694844">
    <property type="component" value="Chromosome 8"/>
</dbReference>
<dbReference type="GO" id="GO:0003676">
    <property type="term" value="F:nucleic acid binding"/>
    <property type="evidence" value="ECO:0007669"/>
    <property type="project" value="InterPro"/>
</dbReference>
<proteinExistence type="predicted"/>
<feature type="region of interest" description="Disordered" evidence="8">
    <location>
        <begin position="1279"/>
        <end position="1315"/>
    </location>
</feature>
<dbReference type="Gene3D" id="3.30.420.10">
    <property type="entry name" value="Ribonuclease H-like superfamily/Ribonuclease H"/>
    <property type="match status" value="1"/>
</dbReference>
<keyword evidence="12" id="KW-1185">Reference proteome</keyword>
<name>A0A8B8BDL0_CRAVI</name>